<accession>A0A495J4U0</accession>
<name>A0A495J4U0_9SPHI</name>
<dbReference type="Proteomes" id="UP000268007">
    <property type="component" value="Unassembled WGS sequence"/>
</dbReference>
<evidence type="ECO:0000313" key="2">
    <source>
        <dbReference type="EMBL" id="RKR82999.1"/>
    </source>
</evidence>
<dbReference type="AlphaFoldDB" id="A0A495J4U0"/>
<comment type="caution">
    <text evidence="2">The sequence shown here is derived from an EMBL/GenBank/DDBJ whole genome shotgun (WGS) entry which is preliminary data.</text>
</comment>
<dbReference type="EMBL" id="RBKU01000001">
    <property type="protein sequence ID" value="RKR82999.1"/>
    <property type="molecule type" value="Genomic_DNA"/>
</dbReference>
<evidence type="ECO:0000259" key="1">
    <source>
        <dbReference type="Pfam" id="PF14371"/>
    </source>
</evidence>
<organism evidence="2 3">
    <name type="scientific">Mucilaginibacter gracilis</name>
    <dbReference type="NCBI Taxonomy" id="423350"/>
    <lineage>
        <taxon>Bacteria</taxon>
        <taxon>Pseudomonadati</taxon>
        <taxon>Bacteroidota</taxon>
        <taxon>Sphingobacteriia</taxon>
        <taxon>Sphingobacteriales</taxon>
        <taxon>Sphingobacteriaceae</taxon>
        <taxon>Mucilaginibacter</taxon>
    </lineage>
</organism>
<sequence>MFALLTVFCACNSKKTEGTINYSVEYLLPDSLQQYAQYLPKTAIVYFKGDSTISIQEAPEEATSVITDSKTGFMRALLKSTTKKQFYAVDYDKAAQAEELAAIPSYTFTKTNDHKTIAGYDAVRYILKEKLTNQAGEAWFTKDVAIIPNSLTSSLDSTLGVPLSFSMKQNGAVIKTTVTQIKFEPVPAGAFSTPKGYEFLTPKQFKDMTGGN</sequence>
<proteinExistence type="predicted"/>
<gene>
    <name evidence="2" type="ORF">BDD43_3199</name>
</gene>
<keyword evidence="3" id="KW-1185">Reference proteome</keyword>
<reference evidence="2 3" key="1">
    <citation type="submission" date="2018-10" db="EMBL/GenBank/DDBJ databases">
        <title>Genomic Encyclopedia of Archaeal and Bacterial Type Strains, Phase II (KMG-II): from individual species to whole genera.</title>
        <authorList>
            <person name="Goeker M."/>
        </authorList>
    </citation>
    <scope>NUCLEOTIDE SEQUENCE [LARGE SCALE GENOMIC DNA]</scope>
    <source>
        <strain evidence="2 3">DSM 18602</strain>
    </source>
</reference>
<evidence type="ECO:0000313" key="3">
    <source>
        <dbReference type="Proteomes" id="UP000268007"/>
    </source>
</evidence>
<dbReference type="Pfam" id="PF14371">
    <property type="entry name" value="DUF4412"/>
    <property type="match status" value="1"/>
</dbReference>
<feature type="domain" description="DUF4412" evidence="1">
    <location>
        <begin position="48"/>
        <end position="145"/>
    </location>
</feature>
<protein>
    <recommendedName>
        <fullName evidence="1">DUF4412 domain-containing protein</fullName>
    </recommendedName>
</protein>
<dbReference type="InterPro" id="IPR025524">
    <property type="entry name" value="DUF4412"/>
</dbReference>